<keyword evidence="5 8" id="KW-0697">Rotamase</keyword>
<dbReference type="PANTHER" id="PTHR47245:SF2">
    <property type="entry name" value="PEPTIDYL-PROLYL CIS-TRANS ISOMERASE HP_0175-RELATED"/>
    <property type="match status" value="1"/>
</dbReference>
<name>A0A1X6Z4C7_9RHOB</name>
<evidence type="ECO:0000256" key="5">
    <source>
        <dbReference type="ARBA" id="ARBA00023110"/>
    </source>
</evidence>
<feature type="signal peptide" evidence="9">
    <location>
        <begin position="1"/>
        <end position="25"/>
    </location>
</feature>
<reference evidence="11 12" key="1">
    <citation type="submission" date="2017-03" db="EMBL/GenBank/DDBJ databases">
        <authorList>
            <person name="Afonso C.L."/>
            <person name="Miller P.J."/>
            <person name="Scott M.A."/>
            <person name="Spackman E."/>
            <person name="Goraichik I."/>
            <person name="Dimitrov K.M."/>
            <person name="Suarez D.L."/>
            <person name="Swayne D.E."/>
        </authorList>
    </citation>
    <scope>NUCLEOTIDE SEQUENCE [LARGE SCALE GENOMIC DNA]</scope>
    <source>
        <strain evidence="11 12">CECT 8110</strain>
    </source>
</reference>
<dbReference type="EC" id="5.2.1.8" evidence="3"/>
<dbReference type="Gene3D" id="1.10.8.1040">
    <property type="match status" value="1"/>
</dbReference>
<dbReference type="RefSeq" id="WP_085817683.1">
    <property type="nucleotide sequence ID" value="NZ_FWFU01000002.1"/>
</dbReference>
<dbReference type="PANTHER" id="PTHR47245">
    <property type="entry name" value="PEPTIDYLPROLYL ISOMERASE"/>
    <property type="match status" value="1"/>
</dbReference>
<dbReference type="OrthoDB" id="14196at2"/>
<dbReference type="InterPro" id="IPR046357">
    <property type="entry name" value="PPIase_dom_sf"/>
</dbReference>
<dbReference type="EMBL" id="FWFU01000002">
    <property type="protein sequence ID" value="SLN39672.1"/>
    <property type="molecule type" value="Genomic_DNA"/>
</dbReference>
<dbReference type="InterPro" id="IPR023058">
    <property type="entry name" value="PPIase_PpiC_CS"/>
</dbReference>
<feature type="chain" id="PRO_5012281719" description="Parvulin-like PPIase" evidence="9">
    <location>
        <begin position="26"/>
        <end position="285"/>
    </location>
</feature>
<keyword evidence="12" id="KW-1185">Reference proteome</keyword>
<dbReference type="Proteomes" id="UP000193207">
    <property type="component" value="Unassembled WGS sequence"/>
</dbReference>
<dbReference type="Pfam" id="PF00639">
    <property type="entry name" value="Rotamase"/>
    <property type="match status" value="1"/>
</dbReference>
<feature type="domain" description="PpiC" evidence="10">
    <location>
        <begin position="137"/>
        <end position="226"/>
    </location>
</feature>
<evidence type="ECO:0000313" key="12">
    <source>
        <dbReference type="Proteomes" id="UP000193207"/>
    </source>
</evidence>
<dbReference type="GO" id="GO:0003755">
    <property type="term" value="F:peptidyl-prolyl cis-trans isomerase activity"/>
    <property type="evidence" value="ECO:0007669"/>
    <property type="project" value="UniProtKB-KW"/>
</dbReference>
<evidence type="ECO:0000259" key="10">
    <source>
        <dbReference type="PROSITE" id="PS50198"/>
    </source>
</evidence>
<comment type="similarity">
    <text evidence="2">Belongs to the PpiC/parvulin rotamase family.</text>
</comment>
<sequence>MAIRHTLFPALALIAATTFGQSATAQDSPDSATVVATVNGTDITLGHMVALRASLPAQYGQLPAETLFNGILDQLIQQTLLMQNFEGDLSRRSELLLENERRAIIASEAIETVMSDELSDAEIQAAYQEQYSSAEPETEYKAAHILVETEETALDLVAQLEDGADFATLARENSTGPSASSGGDLGWFGPGVMVESFFEAVSALEPGDVSQPVQTQFGWHVIKLNETRLTDVPTLDDVRAEIEDSLRQAAFDAHVEALTEKAQIERMSTGEIDPESIGNLELLEN</sequence>
<organism evidence="11 12">
    <name type="scientific">Roseovarius halotolerans</name>
    <dbReference type="NCBI Taxonomy" id="505353"/>
    <lineage>
        <taxon>Bacteria</taxon>
        <taxon>Pseudomonadati</taxon>
        <taxon>Pseudomonadota</taxon>
        <taxon>Alphaproteobacteria</taxon>
        <taxon>Rhodobacterales</taxon>
        <taxon>Roseobacteraceae</taxon>
        <taxon>Roseovarius</taxon>
    </lineage>
</organism>
<dbReference type="InterPro" id="IPR050245">
    <property type="entry name" value="PrsA_foldase"/>
</dbReference>
<evidence type="ECO:0000256" key="9">
    <source>
        <dbReference type="SAM" id="SignalP"/>
    </source>
</evidence>
<dbReference type="AlphaFoldDB" id="A0A1X6Z4C7"/>
<evidence type="ECO:0000256" key="2">
    <source>
        <dbReference type="ARBA" id="ARBA00007656"/>
    </source>
</evidence>
<evidence type="ECO:0000313" key="11">
    <source>
        <dbReference type="EMBL" id="SLN39672.1"/>
    </source>
</evidence>
<evidence type="ECO:0000256" key="6">
    <source>
        <dbReference type="ARBA" id="ARBA00030642"/>
    </source>
</evidence>
<proteinExistence type="inferred from homology"/>
<comment type="catalytic activity">
    <reaction evidence="1">
        <text>[protein]-peptidylproline (omega=180) = [protein]-peptidylproline (omega=0)</text>
        <dbReference type="Rhea" id="RHEA:16237"/>
        <dbReference type="Rhea" id="RHEA-COMP:10747"/>
        <dbReference type="Rhea" id="RHEA-COMP:10748"/>
        <dbReference type="ChEBI" id="CHEBI:83833"/>
        <dbReference type="ChEBI" id="CHEBI:83834"/>
        <dbReference type="EC" id="5.2.1.8"/>
    </reaction>
</comment>
<dbReference type="Gene3D" id="3.10.50.40">
    <property type="match status" value="1"/>
</dbReference>
<dbReference type="PROSITE" id="PS01096">
    <property type="entry name" value="PPIC_PPIASE_1"/>
    <property type="match status" value="1"/>
</dbReference>
<evidence type="ECO:0000256" key="1">
    <source>
        <dbReference type="ARBA" id="ARBA00000971"/>
    </source>
</evidence>
<dbReference type="SUPFAM" id="SSF109998">
    <property type="entry name" value="Triger factor/SurA peptide-binding domain-like"/>
    <property type="match status" value="1"/>
</dbReference>
<gene>
    <name evidence="11" type="ORF">ROH8110_02116</name>
</gene>
<evidence type="ECO:0000256" key="7">
    <source>
        <dbReference type="ARBA" id="ARBA00031484"/>
    </source>
</evidence>
<dbReference type="SUPFAM" id="SSF54534">
    <property type="entry name" value="FKBP-like"/>
    <property type="match status" value="1"/>
</dbReference>
<keyword evidence="8 11" id="KW-0413">Isomerase</keyword>
<dbReference type="PROSITE" id="PS50198">
    <property type="entry name" value="PPIC_PPIASE_2"/>
    <property type="match status" value="1"/>
</dbReference>
<keyword evidence="9" id="KW-0732">Signal</keyword>
<dbReference type="InterPro" id="IPR027304">
    <property type="entry name" value="Trigger_fact/SurA_dom_sf"/>
</dbReference>
<evidence type="ECO:0000256" key="4">
    <source>
        <dbReference type="ARBA" id="ARBA00018370"/>
    </source>
</evidence>
<dbReference type="InterPro" id="IPR000297">
    <property type="entry name" value="PPIase_PpiC"/>
</dbReference>
<accession>A0A1X6Z4C7</accession>
<evidence type="ECO:0000256" key="3">
    <source>
        <dbReference type="ARBA" id="ARBA00013194"/>
    </source>
</evidence>
<protein>
    <recommendedName>
        <fullName evidence="4">Parvulin-like PPIase</fullName>
        <ecNumber evidence="3">5.2.1.8</ecNumber>
    </recommendedName>
    <alternativeName>
        <fullName evidence="6">Peptidyl-prolyl cis-trans isomerase plp</fullName>
    </alternativeName>
    <alternativeName>
        <fullName evidence="7">Rotamase plp</fullName>
    </alternativeName>
</protein>
<evidence type="ECO:0000256" key="8">
    <source>
        <dbReference type="PROSITE-ProRule" id="PRU00278"/>
    </source>
</evidence>